<gene>
    <name evidence="4" type="ORF">SKAU_G00404860</name>
</gene>
<dbReference type="EMBL" id="JAINUF010000021">
    <property type="protein sequence ID" value="KAJ8334847.1"/>
    <property type="molecule type" value="Genomic_DNA"/>
</dbReference>
<keyword evidence="2" id="KW-0804">Transcription</keyword>
<keyword evidence="5" id="KW-1185">Reference proteome</keyword>
<dbReference type="GO" id="GO:0000978">
    <property type="term" value="F:RNA polymerase II cis-regulatory region sequence-specific DNA binding"/>
    <property type="evidence" value="ECO:0007669"/>
    <property type="project" value="TreeGrafter"/>
</dbReference>
<proteinExistence type="predicted"/>
<feature type="compositionally biased region" description="Basic residues" evidence="3">
    <location>
        <begin position="161"/>
        <end position="181"/>
    </location>
</feature>
<dbReference type="Proteomes" id="UP001152622">
    <property type="component" value="Chromosome 21"/>
</dbReference>
<evidence type="ECO:0000256" key="3">
    <source>
        <dbReference type="SAM" id="MobiDB-lite"/>
    </source>
</evidence>
<protein>
    <submittedName>
        <fullName evidence="4">Uncharacterized protein</fullName>
    </submittedName>
</protein>
<dbReference type="OrthoDB" id="5954824at2759"/>
<keyword evidence="1" id="KW-0805">Transcription regulation</keyword>
<reference evidence="4" key="1">
    <citation type="journal article" date="2023" name="Science">
        <title>Genome structures resolve the early diversification of teleost fishes.</title>
        <authorList>
            <person name="Parey E."/>
            <person name="Louis A."/>
            <person name="Montfort J."/>
            <person name="Bouchez O."/>
            <person name="Roques C."/>
            <person name="Iampietro C."/>
            <person name="Lluch J."/>
            <person name="Castinel A."/>
            <person name="Donnadieu C."/>
            <person name="Desvignes T."/>
            <person name="Floi Bucao C."/>
            <person name="Jouanno E."/>
            <person name="Wen M."/>
            <person name="Mejri S."/>
            <person name="Dirks R."/>
            <person name="Jansen H."/>
            <person name="Henkel C."/>
            <person name="Chen W.J."/>
            <person name="Zahm M."/>
            <person name="Cabau C."/>
            <person name="Klopp C."/>
            <person name="Thompson A.W."/>
            <person name="Robinson-Rechavi M."/>
            <person name="Braasch I."/>
            <person name="Lecointre G."/>
            <person name="Bobe J."/>
            <person name="Postlethwait J.H."/>
            <person name="Berthelot C."/>
            <person name="Roest Crollius H."/>
            <person name="Guiguen Y."/>
        </authorList>
    </citation>
    <scope>NUCLEOTIDE SEQUENCE</scope>
    <source>
        <strain evidence="4">WJC10195</strain>
    </source>
</reference>
<dbReference type="AlphaFoldDB" id="A0A9Q1ICR9"/>
<feature type="region of interest" description="Disordered" evidence="3">
    <location>
        <begin position="314"/>
        <end position="400"/>
    </location>
</feature>
<feature type="compositionally biased region" description="Basic and acidic residues" evidence="3">
    <location>
        <begin position="360"/>
        <end position="391"/>
    </location>
</feature>
<dbReference type="PANTHER" id="PTHR45767:SF5">
    <property type="entry name" value="FORKHEAD BOX PROTEIN O6"/>
    <property type="match status" value="1"/>
</dbReference>
<accession>A0A9Q1ICR9</accession>
<dbReference type="GO" id="GO:0005634">
    <property type="term" value="C:nucleus"/>
    <property type="evidence" value="ECO:0007669"/>
    <property type="project" value="TreeGrafter"/>
</dbReference>
<organism evidence="4 5">
    <name type="scientific">Synaphobranchus kaupii</name>
    <name type="common">Kaup's arrowtooth eel</name>
    <dbReference type="NCBI Taxonomy" id="118154"/>
    <lineage>
        <taxon>Eukaryota</taxon>
        <taxon>Metazoa</taxon>
        <taxon>Chordata</taxon>
        <taxon>Craniata</taxon>
        <taxon>Vertebrata</taxon>
        <taxon>Euteleostomi</taxon>
        <taxon>Actinopterygii</taxon>
        <taxon>Neopterygii</taxon>
        <taxon>Teleostei</taxon>
        <taxon>Anguilliformes</taxon>
        <taxon>Synaphobranchidae</taxon>
        <taxon>Synaphobranchus</taxon>
    </lineage>
</organism>
<dbReference type="GO" id="GO:0000981">
    <property type="term" value="F:DNA-binding transcription factor activity, RNA polymerase II-specific"/>
    <property type="evidence" value="ECO:0007669"/>
    <property type="project" value="TreeGrafter"/>
</dbReference>
<evidence type="ECO:0000313" key="4">
    <source>
        <dbReference type="EMBL" id="KAJ8334847.1"/>
    </source>
</evidence>
<dbReference type="PANTHER" id="PTHR45767">
    <property type="entry name" value="FORKHEAD BOX PROTEIN O"/>
    <property type="match status" value="1"/>
</dbReference>
<evidence type="ECO:0000256" key="2">
    <source>
        <dbReference type="ARBA" id="ARBA00023163"/>
    </source>
</evidence>
<comment type="caution">
    <text evidence="4">The sequence shown here is derived from an EMBL/GenBank/DDBJ whole genome shotgun (WGS) entry which is preliminary data.</text>
</comment>
<evidence type="ECO:0000256" key="1">
    <source>
        <dbReference type="ARBA" id="ARBA00023015"/>
    </source>
</evidence>
<feature type="region of interest" description="Disordered" evidence="3">
    <location>
        <begin position="159"/>
        <end position="200"/>
    </location>
</feature>
<evidence type="ECO:0000313" key="5">
    <source>
        <dbReference type="Proteomes" id="UP001152622"/>
    </source>
</evidence>
<name>A0A9Q1ICR9_SYNKA</name>
<sequence>MPPHRPGAPICEERGLWPAAAIESEANVTTACTSHGYRVPAFHVTPAEVSVDRPSPPDRLGGELEAAEPARAERQGRGGVMRTCTLTPVSGVWLLSSWARPPASLSGTPSGTTCLCTRRFIRVQNEGTGKSSWWMLNPGGGKMGKSLRRRAVSMEDGTKWWKSKGRGGGKRSRVRRRRLRKRDCPTRLHPASTQPPPMANPPALELPQLADLTGTISLDEGYPQPPQPLQTPHCLVSDFSFSPASERLRPQCGSVYSQPGESMHRHHLPLPTIQECPEHVRSHGAMRGYSGTNALQSLLVSGLQDFAKDLRLGRDGPFQSLSTLSSTGVGTHSEDPRRNPNHHHSRNHNGDHNLNISCNHIHEHSQNRGHHEDHHPSHNHSLNRDHDLSHDRGHHQQQALSPRLNTGLLQSYCSLKAHAPYSSPSKIHNLPTASPAQSPGHLYQPYNVHHQQQEHYFHSQSTGYYGYNTYHYPSHSYKDLTTDSSLEFLHGNLDRGVEPFFLNDAVSSQEMGVSIHSSLPQGRGLGLAGLTAPSHGNAQGWVPG</sequence>